<accession>A0AA38IBD2</accession>
<evidence type="ECO:0000313" key="2">
    <source>
        <dbReference type="Proteomes" id="UP001168821"/>
    </source>
</evidence>
<name>A0AA38IBD2_9CUCU</name>
<comment type="caution">
    <text evidence="1">The sequence shown here is derived from an EMBL/GenBank/DDBJ whole genome shotgun (WGS) entry which is preliminary data.</text>
</comment>
<organism evidence="1 2">
    <name type="scientific">Zophobas morio</name>
    <dbReference type="NCBI Taxonomy" id="2755281"/>
    <lineage>
        <taxon>Eukaryota</taxon>
        <taxon>Metazoa</taxon>
        <taxon>Ecdysozoa</taxon>
        <taxon>Arthropoda</taxon>
        <taxon>Hexapoda</taxon>
        <taxon>Insecta</taxon>
        <taxon>Pterygota</taxon>
        <taxon>Neoptera</taxon>
        <taxon>Endopterygota</taxon>
        <taxon>Coleoptera</taxon>
        <taxon>Polyphaga</taxon>
        <taxon>Cucujiformia</taxon>
        <taxon>Tenebrionidae</taxon>
        <taxon>Zophobas</taxon>
    </lineage>
</organism>
<evidence type="ECO:0000313" key="1">
    <source>
        <dbReference type="EMBL" id="KAJ3651371.1"/>
    </source>
</evidence>
<proteinExistence type="predicted"/>
<keyword evidence="2" id="KW-1185">Reference proteome</keyword>
<dbReference type="EMBL" id="JALNTZ010000005">
    <property type="protein sequence ID" value="KAJ3651371.1"/>
    <property type="molecule type" value="Genomic_DNA"/>
</dbReference>
<sequence length="103" mass="11938">MYFYNAAFLFIHIKNEQNPCRSGVWDSWLWLFSYHDGDSTLSTSTCRLASLYLTKKRSALTGRYGRKLVVGNPGYWAKPRASCHPDPSPDFYSRFAIFVQMAR</sequence>
<protein>
    <submittedName>
        <fullName evidence="1">Uncharacterized protein</fullName>
    </submittedName>
</protein>
<reference evidence="1" key="1">
    <citation type="journal article" date="2023" name="G3 (Bethesda)">
        <title>Whole genome assemblies of Zophobas morio and Tenebrio molitor.</title>
        <authorList>
            <person name="Kaur S."/>
            <person name="Stinson S.A."/>
            <person name="diCenzo G.C."/>
        </authorList>
    </citation>
    <scope>NUCLEOTIDE SEQUENCE</scope>
    <source>
        <strain evidence="1">QUZm001</strain>
    </source>
</reference>
<dbReference type="Proteomes" id="UP001168821">
    <property type="component" value="Unassembled WGS sequence"/>
</dbReference>
<dbReference type="AlphaFoldDB" id="A0AA38IBD2"/>
<gene>
    <name evidence="1" type="ORF">Zmor_017420</name>
</gene>